<evidence type="ECO:0000256" key="2">
    <source>
        <dbReference type="ARBA" id="ARBA00022729"/>
    </source>
</evidence>
<dbReference type="PANTHER" id="PTHR34001:SF3">
    <property type="entry name" value="BLL7405 PROTEIN"/>
    <property type="match status" value="1"/>
</dbReference>
<dbReference type="Gene3D" id="2.40.160.20">
    <property type="match status" value="1"/>
</dbReference>
<name>A0A1M7U9W3_9BRAD</name>
<dbReference type="SUPFAM" id="SSF56925">
    <property type="entry name" value="OMPA-like"/>
    <property type="match status" value="1"/>
</dbReference>
<evidence type="ECO:0000256" key="4">
    <source>
        <dbReference type="ARBA" id="ARBA00023237"/>
    </source>
</evidence>
<evidence type="ECO:0000259" key="7">
    <source>
        <dbReference type="Pfam" id="PF13505"/>
    </source>
</evidence>
<dbReference type="RefSeq" id="WP_072820489.1">
    <property type="nucleotide sequence ID" value="NZ_LT670849.1"/>
</dbReference>
<protein>
    <submittedName>
        <fullName evidence="8">Outer membrane immunogenic protein</fullName>
    </submittedName>
</protein>
<dbReference type="OrthoDB" id="8253397at2"/>
<dbReference type="InterPro" id="IPR011250">
    <property type="entry name" value="OMP/PagP_B-barrel"/>
</dbReference>
<evidence type="ECO:0000313" key="8">
    <source>
        <dbReference type="EMBL" id="SHN79708.1"/>
    </source>
</evidence>
<evidence type="ECO:0000256" key="6">
    <source>
        <dbReference type="SAM" id="SignalP"/>
    </source>
</evidence>
<accession>A0A1M7U9W3</accession>
<keyword evidence="9" id="KW-1185">Reference proteome</keyword>
<dbReference type="GO" id="GO:0009279">
    <property type="term" value="C:cell outer membrane"/>
    <property type="evidence" value="ECO:0007669"/>
    <property type="project" value="UniProtKB-SubCell"/>
</dbReference>
<keyword evidence="3" id="KW-0472">Membrane</keyword>
<gene>
    <name evidence="8" type="ORF">SAMN05444170_4099</name>
</gene>
<evidence type="ECO:0000256" key="3">
    <source>
        <dbReference type="ARBA" id="ARBA00023136"/>
    </source>
</evidence>
<dbReference type="PANTHER" id="PTHR34001">
    <property type="entry name" value="BLL7405 PROTEIN"/>
    <property type="match status" value="1"/>
</dbReference>
<keyword evidence="2 6" id="KW-0732">Signal</keyword>
<dbReference type="InterPro" id="IPR051692">
    <property type="entry name" value="OMP-like"/>
</dbReference>
<dbReference type="Pfam" id="PF13505">
    <property type="entry name" value="OMP_b-brl"/>
    <property type="match status" value="1"/>
</dbReference>
<feature type="chain" id="PRO_5009929626" evidence="6">
    <location>
        <begin position="21"/>
        <end position="274"/>
    </location>
</feature>
<reference evidence="9" key="1">
    <citation type="submission" date="2016-11" db="EMBL/GenBank/DDBJ databases">
        <authorList>
            <person name="Varghese N."/>
            <person name="Submissions S."/>
        </authorList>
    </citation>
    <scope>NUCLEOTIDE SEQUENCE [LARGE SCALE GENOMIC DNA]</scope>
    <source>
        <strain evidence="9">GAS401</strain>
    </source>
</reference>
<dbReference type="Proteomes" id="UP000184096">
    <property type="component" value="Chromosome I"/>
</dbReference>
<keyword evidence="4" id="KW-0998">Cell outer membrane</keyword>
<organism evidence="8 9">
    <name type="scientific">Bradyrhizobium erythrophlei</name>
    <dbReference type="NCBI Taxonomy" id="1437360"/>
    <lineage>
        <taxon>Bacteria</taxon>
        <taxon>Pseudomonadati</taxon>
        <taxon>Pseudomonadota</taxon>
        <taxon>Alphaproteobacteria</taxon>
        <taxon>Hyphomicrobiales</taxon>
        <taxon>Nitrobacteraceae</taxon>
        <taxon>Bradyrhizobium</taxon>
    </lineage>
</organism>
<proteinExistence type="inferred from homology"/>
<feature type="signal peptide" evidence="6">
    <location>
        <begin position="1"/>
        <end position="20"/>
    </location>
</feature>
<dbReference type="EMBL" id="LT670849">
    <property type="protein sequence ID" value="SHN79708.1"/>
    <property type="molecule type" value="Genomic_DNA"/>
</dbReference>
<feature type="domain" description="Outer membrane protein beta-barrel" evidence="7">
    <location>
        <begin position="23"/>
        <end position="272"/>
    </location>
</feature>
<sequence>MKKIILATVLAGIGSTAAWAADLGASNAPVMAEVYSWTGFYVGGDAGMAGVKNNFTSNFSQRDSDPTLTNNVQDNPFSPTPFIGGGHAGFNWQFAPNLVAGVEGDWQSVRSRQSFCRQTDFTSVACVDGPTNDRGFASASGELDWVATARGRVGWATGPLMIYGTGGAAFAKVANSVGLSCLQGGCADSGGPSRHLSASVSSSTQQTGWVIGAGVEWMFAQNWIVRGEYQHIDLGSMSSAISPAGCSNVSCSFSATQKMGLDILRAGVSYKFGG</sequence>
<evidence type="ECO:0000256" key="5">
    <source>
        <dbReference type="ARBA" id="ARBA00038306"/>
    </source>
</evidence>
<evidence type="ECO:0000313" key="9">
    <source>
        <dbReference type="Proteomes" id="UP000184096"/>
    </source>
</evidence>
<dbReference type="AlphaFoldDB" id="A0A1M7U9W3"/>
<comment type="similarity">
    <text evidence="5">Belongs to the Omp25/RopB family.</text>
</comment>
<evidence type="ECO:0000256" key="1">
    <source>
        <dbReference type="ARBA" id="ARBA00004442"/>
    </source>
</evidence>
<dbReference type="InterPro" id="IPR027385">
    <property type="entry name" value="Beta-barrel_OMP"/>
</dbReference>
<comment type="subcellular location">
    <subcellularLocation>
        <location evidence="1">Cell outer membrane</location>
    </subcellularLocation>
</comment>